<dbReference type="Pfam" id="PF00326">
    <property type="entry name" value="Peptidase_S9"/>
    <property type="match status" value="1"/>
</dbReference>
<evidence type="ECO:0000313" key="4">
    <source>
        <dbReference type="EMBL" id="PWF42501.1"/>
    </source>
</evidence>
<dbReference type="SUPFAM" id="SSF53474">
    <property type="entry name" value="alpha/beta-Hydrolases"/>
    <property type="match status" value="1"/>
</dbReference>
<feature type="chain" id="PRO_5015601566" evidence="2">
    <location>
        <begin position="30"/>
        <end position="675"/>
    </location>
</feature>
<dbReference type="EMBL" id="PXWF02000295">
    <property type="protein sequence ID" value="PWF42501.1"/>
    <property type="molecule type" value="Genomic_DNA"/>
</dbReference>
<dbReference type="InterPro" id="IPR029058">
    <property type="entry name" value="AB_hydrolase_fold"/>
</dbReference>
<evidence type="ECO:0000256" key="1">
    <source>
        <dbReference type="ARBA" id="ARBA00022801"/>
    </source>
</evidence>
<evidence type="ECO:0000313" key="5">
    <source>
        <dbReference type="Proteomes" id="UP000241421"/>
    </source>
</evidence>
<dbReference type="GO" id="GO:0004252">
    <property type="term" value="F:serine-type endopeptidase activity"/>
    <property type="evidence" value="ECO:0007669"/>
    <property type="project" value="TreeGrafter"/>
</dbReference>
<keyword evidence="2" id="KW-0732">Signal</keyword>
<name>A0A2U2HF30_9BURK</name>
<dbReference type="InterPro" id="IPR001375">
    <property type="entry name" value="Peptidase_S9_cat"/>
</dbReference>
<reference evidence="4 5" key="1">
    <citation type="submission" date="2018-04" db="EMBL/GenBank/DDBJ databases">
        <title>Massilia violaceinigra sp. nov., a novel purple-pigmented bacterium isolated from Tianshan glacier, Xinjiang, China.</title>
        <authorList>
            <person name="Wang H."/>
        </authorList>
    </citation>
    <scope>NUCLEOTIDE SEQUENCE [LARGE SCALE GENOMIC DNA]</scope>
    <source>
        <strain evidence="4 5">B448-2</strain>
    </source>
</reference>
<dbReference type="SUPFAM" id="SSF50969">
    <property type="entry name" value="YVTN repeat-like/Quinoprotein amine dehydrogenase"/>
    <property type="match status" value="1"/>
</dbReference>
<dbReference type="PANTHER" id="PTHR42776">
    <property type="entry name" value="SERINE PEPTIDASE S9 FAMILY MEMBER"/>
    <property type="match status" value="1"/>
</dbReference>
<dbReference type="Proteomes" id="UP000241421">
    <property type="component" value="Unassembled WGS sequence"/>
</dbReference>
<sequence>MIKSTSIRRPLALLLVAACAGLGVSSALAAPATPLPIESFFKKPAVGAPTLSPSGKKIAMLVPTKSGRMGLAVADVATPDKFTGIAQFDDADVGSVFWVNDERLVFGLVDFQAGVGDQLGSGLYAVNADGSDFLWLIHRTSNLRVMGNPVKPPLPARYQFVGPARDGSDDVIVKRWIPTAQGKPSTSMMMRLNTKTLTPRSIYTADVPDGIQDWVLDRNLQPRVVITTAGKSEATVHWREEGGTTWSELFRVNYIEDLNATTPVAVDRNGVLYVSATNPASAEGTKALYRYDVKQRKIEDKPLVNLPGFDFDGNVLFDSETKEMLGVTYVQETDGVVWFDKKLRDIQEAVDKLLPNTNNYVNCSRCSSARHLMVTSTSDIQAPVFFLFDTQTGKLTLVGQSYPWLQSTDMAGTQDFQRIKARDGTSIPVYITKPKGKGPFPTVVLVHGGPFVRGNEWGFNRANQFLASRGYVVIEPEFRGSKGYGSKLFRAGWKQWGLGMQDDVTDATKWAIAQGLADPNRIAIAGASYGGYATMMGLLKEPELYKAGINWVGVTDIELMYTIGWSDFMDADNAWAKYGMPTMIGDPKTDKAQLTATSPLQQAARIKQPVLMAYGEEDYRVPMPHGTKMRDALIASGNKNVEFVSYPSEGHNWMLTKTTVDFWSRVERFLAKNLK</sequence>
<dbReference type="GO" id="GO:0006508">
    <property type="term" value="P:proteolysis"/>
    <property type="evidence" value="ECO:0007669"/>
    <property type="project" value="InterPro"/>
</dbReference>
<dbReference type="RefSeq" id="WP_106759615.1">
    <property type="nucleotide sequence ID" value="NZ_PXWF02000295.1"/>
</dbReference>
<feature type="domain" description="Peptidase S9 prolyl oligopeptidase catalytic" evidence="3">
    <location>
        <begin position="457"/>
        <end position="675"/>
    </location>
</feature>
<keyword evidence="5" id="KW-1185">Reference proteome</keyword>
<evidence type="ECO:0000259" key="3">
    <source>
        <dbReference type="Pfam" id="PF00326"/>
    </source>
</evidence>
<protein>
    <submittedName>
        <fullName evidence="4">S9 family peptidase</fullName>
    </submittedName>
</protein>
<comment type="caution">
    <text evidence="4">The sequence shown here is derived from an EMBL/GenBank/DDBJ whole genome shotgun (WGS) entry which is preliminary data.</text>
</comment>
<dbReference type="PANTHER" id="PTHR42776:SF27">
    <property type="entry name" value="DIPEPTIDYL PEPTIDASE FAMILY MEMBER 6"/>
    <property type="match status" value="1"/>
</dbReference>
<dbReference type="InterPro" id="IPR011044">
    <property type="entry name" value="Quino_amine_DH_bsu"/>
</dbReference>
<proteinExistence type="predicted"/>
<evidence type="ECO:0000256" key="2">
    <source>
        <dbReference type="SAM" id="SignalP"/>
    </source>
</evidence>
<organism evidence="4 5">
    <name type="scientific">Massilia glaciei</name>
    <dbReference type="NCBI Taxonomy" id="1524097"/>
    <lineage>
        <taxon>Bacteria</taxon>
        <taxon>Pseudomonadati</taxon>
        <taxon>Pseudomonadota</taxon>
        <taxon>Betaproteobacteria</taxon>
        <taxon>Burkholderiales</taxon>
        <taxon>Oxalobacteraceae</taxon>
        <taxon>Telluria group</taxon>
        <taxon>Massilia</taxon>
    </lineage>
</organism>
<dbReference type="OrthoDB" id="4269629at2"/>
<feature type="signal peptide" evidence="2">
    <location>
        <begin position="1"/>
        <end position="29"/>
    </location>
</feature>
<gene>
    <name evidence="4" type="ORF">C7C56_022575</name>
</gene>
<dbReference type="AlphaFoldDB" id="A0A2U2HF30"/>
<keyword evidence="1" id="KW-0378">Hydrolase</keyword>
<dbReference type="Gene3D" id="3.40.50.1820">
    <property type="entry name" value="alpha/beta hydrolase"/>
    <property type="match status" value="1"/>
</dbReference>
<accession>A0A2U2HF30</accession>